<evidence type="ECO:0000313" key="1">
    <source>
        <dbReference type="EMBL" id="KRZ29324.1"/>
    </source>
</evidence>
<gene>
    <name evidence="1" type="ORF">T4B_6571</name>
</gene>
<protein>
    <submittedName>
        <fullName evidence="1">Uncharacterized protein</fullName>
    </submittedName>
</protein>
<organism evidence="1 2">
    <name type="scientific">Trichinella pseudospiralis</name>
    <name type="common">Parasitic roundworm</name>
    <dbReference type="NCBI Taxonomy" id="6337"/>
    <lineage>
        <taxon>Eukaryota</taxon>
        <taxon>Metazoa</taxon>
        <taxon>Ecdysozoa</taxon>
        <taxon>Nematoda</taxon>
        <taxon>Enoplea</taxon>
        <taxon>Dorylaimia</taxon>
        <taxon>Trichinellida</taxon>
        <taxon>Trichinellidae</taxon>
        <taxon>Trichinella</taxon>
    </lineage>
</organism>
<proteinExistence type="predicted"/>
<comment type="caution">
    <text evidence="1">The sequence shown here is derived from an EMBL/GenBank/DDBJ whole genome shotgun (WGS) entry which is preliminary data.</text>
</comment>
<name>A0A0V1J2V6_TRIPS</name>
<evidence type="ECO:0000313" key="2">
    <source>
        <dbReference type="Proteomes" id="UP000054805"/>
    </source>
</evidence>
<reference evidence="1 2" key="1">
    <citation type="submission" date="2015-01" db="EMBL/GenBank/DDBJ databases">
        <title>Evolution of Trichinella species and genotypes.</title>
        <authorList>
            <person name="Korhonen P.K."/>
            <person name="Edoardo P."/>
            <person name="Giuseppe L.R."/>
            <person name="Gasser R.B."/>
        </authorList>
    </citation>
    <scope>NUCLEOTIDE SEQUENCE [LARGE SCALE GENOMIC DNA]</scope>
    <source>
        <strain evidence="1">ISS588</strain>
    </source>
</reference>
<keyword evidence="2" id="KW-1185">Reference proteome</keyword>
<dbReference type="AlphaFoldDB" id="A0A0V1J2V6"/>
<dbReference type="Proteomes" id="UP000054805">
    <property type="component" value="Unassembled WGS sequence"/>
</dbReference>
<accession>A0A0V1J2V6</accession>
<sequence>MRQHARPPAACLPACLPSIEQQTRQNALAAHKQVNNVEAGSGRSTGDRLLAWFRCDCKPITTNAYIIQVLVL</sequence>
<dbReference type="EMBL" id="JYDS01000047">
    <property type="protein sequence ID" value="KRZ29324.1"/>
    <property type="molecule type" value="Genomic_DNA"/>
</dbReference>